<proteinExistence type="predicted"/>
<evidence type="ECO:0000313" key="1">
    <source>
        <dbReference type="EMBL" id="KAL2643497.1"/>
    </source>
</evidence>
<dbReference type="EMBL" id="JBHFFA010000002">
    <property type="protein sequence ID" value="KAL2643497.1"/>
    <property type="molecule type" value="Genomic_DNA"/>
</dbReference>
<accession>A0ABD1Z6T9</accession>
<name>A0ABD1Z6T9_9MARC</name>
<protein>
    <submittedName>
        <fullName evidence="1">Uncharacterized protein</fullName>
    </submittedName>
</protein>
<sequence>MGEQQVQGLNFTRDRSRSRTFKGSGAPYILVLEAGAGNYRLELLLEIKIESRQDARKTTTTTGCSKPRLLVKIDKLKVEGLTLAGQRAEGGCPLLSVRSSQEIPLIIPRLQHVFLSSFRTLHLLD</sequence>
<gene>
    <name evidence="1" type="ORF">R1flu_011084</name>
</gene>
<evidence type="ECO:0000313" key="2">
    <source>
        <dbReference type="Proteomes" id="UP001605036"/>
    </source>
</evidence>
<organism evidence="1 2">
    <name type="scientific">Riccia fluitans</name>
    <dbReference type="NCBI Taxonomy" id="41844"/>
    <lineage>
        <taxon>Eukaryota</taxon>
        <taxon>Viridiplantae</taxon>
        <taxon>Streptophyta</taxon>
        <taxon>Embryophyta</taxon>
        <taxon>Marchantiophyta</taxon>
        <taxon>Marchantiopsida</taxon>
        <taxon>Marchantiidae</taxon>
        <taxon>Marchantiales</taxon>
        <taxon>Ricciaceae</taxon>
        <taxon>Riccia</taxon>
    </lineage>
</organism>
<comment type="caution">
    <text evidence="1">The sequence shown here is derived from an EMBL/GenBank/DDBJ whole genome shotgun (WGS) entry which is preliminary data.</text>
</comment>
<dbReference type="AlphaFoldDB" id="A0ABD1Z6T9"/>
<reference evidence="1 2" key="1">
    <citation type="submission" date="2024-09" db="EMBL/GenBank/DDBJ databases">
        <title>Chromosome-scale assembly of Riccia fluitans.</title>
        <authorList>
            <person name="Paukszto L."/>
            <person name="Sawicki J."/>
            <person name="Karawczyk K."/>
            <person name="Piernik-Szablinska J."/>
            <person name="Szczecinska M."/>
            <person name="Mazdziarz M."/>
        </authorList>
    </citation>
    <scope>NUCLEOTIDE SEQUENCE [LARGE SCALE GENOMIC DNA]</scope>
    <source>
        <strain evidence="1">Rf_01</strain>
        <tissue evidence="1">Aerial parts of the thallus</tissue>
    </source>
</reference>
<keyword evidence="2" id="KW-1185">Reference proteome</keyword>
<dbReference type="Proteomes" id="UP001605036">
    <property type="component" value="Unassembled WGS sequence"/>
</dbReference>